<dbReference type="PANTHER" id="PTHR48079:SF6">
    <property type="entry name" value="NAD(P)-BINDING DOMAIN-CONTAINING PROTEIN-RELATED"/>
    <property type="match status" value="1"/>
</dbReference>
<feature type="domain" description="NAD-dependent epimerase/dehydratase" evidence="2">
    <location>
        <begin position="4"/>
        <end position="200"/>
    </location>
</feature>
<dbReference type="InterPro" id="IPR036291">
    <property type="entry name" value="NAD(P)-bd_dom_sf"/>
</dbReference>
<feature type="region of interest" description="Disordered" evidence="1">
    <location>
        <begin position="109"/>
        <end position="135"/>
    </location>
</feature>
<dbReference type="Proteomes" id="UP001595765">
    <property type="component" value="Unassembled WGS sequence"/>
</dbReference>
<dbReference type="PANTHER" id="PTHR48079">
    <property type="entry name" value="PROTEIN YEEZ"/>
    <property type="match status" value="1"/>
</dbReference>
<evidence type="ECO:0000313" key="3">
    <source>
        <dbReference type="EMBL" id="MFC4035730.1"/>
    </source>
</evidence>
<proteinExistence type="predicted"/>
<dbReference type="RefSeq" id="WP_386436178.1">
    <property type="nucleotide sequence ID" value="NZ_JBHSBB010000029.1"/>
</dbReference>
<gene>
    <name evidence="3" type="ORF">ACFO3J_30295</name>
</gene>
<dbReference type="InterPro" id="IPR051783">
    <property type="entry name" value="NAD(P)-dependent_oxidoreduct"/>
</dbReference>
<protein>
    <submittedName>
        <fullName evidence="3">NAD-dependent epimerase/dehydratase family protein</fullName>
    </submittedName>
</protein>
<organism evidence="3 4">
    <name type="scientific">Streptomyces polygonati</name>
    <dbReference type="NCBI Taxonomy" id="1617087"/>
    <lineage>
        <taxon>Bacteria</taxon>
        <taxon>Bacillati</taxon>
        <taxon>Actinomycetota</taxon>
        <taxon>Actinomycetes</taxon>
        <taxon>Kitasatosporales</taxon>
        <taxon>Streptomycetaceae</taxon>
        <taxon>Streptomyces</taxon>
    </lineage>
</organism>
<keyword evidence="4" id="KW-1185">Reference proteome</keyword>
<evidence type="ECO:0000259" key="2">
    <source>
        <dbReference type="Pfam" id="PF01370"/>
    </source>
</evidence>
<dbReference type="InterPro" id="IPR001509">
    <property type="entry name" value="Epimerase_deHydtase"/>
</dbReference>
<evidence type="ECO:0000313" key="4">
    <source>
        <dbReference type="Proteomes" id="UP001595765"/>
    </source>
</evidence>
<name>A0ABV8HUJ3_9ACTN</name>
<dbReference type="EMBL" id="JBHSBB010000029">
    <property type="protein sequence ID" value="MFC4035730.1"/>
    <property type="molecule type" value="Genomic_DNA"/>
</dbReference>
<comment type="caution">
    <text evidence="3">The sequence shown here is derived from an EMBL/GenBank/DDBJ whole genome shotgun (WGS) entry which is preliminary data.</text>
</comment>
<evidence type="ECO:0000256" key="1">
    <source>
        <dbReference type="SAM" id="MobiDB-lite"/>
    </source>
</evidence>
<dbReference type="Gene3D" id="3.40.50.720">
    <property type="entry name" value="NAD(P)-binding Rossmann-like Domain"/>
    <property type="match status" value="1"/>
</dbReference>
<dbReference type="SUPFAM" id="SSF51735">
    <property type="entry name" value="NAD(P)-binding Rossmann-fold domains"/>
    <property type="match status" value="1"/>
</dbReference>
<accession>A0ABV8HUJ3</accession>
<reference evidence="4" key="1">
    <citation type="journal article" date="2019" name="Int. J. Syst. Evol. Microbiol.">
        <title>The Global Catalogue of Microorganisms (GCM) 10K type strain sequencing project: providing services to taxonomists for standard genome sequencing and annotation.</title>
        <authorList>
            <consortium name="The Broad Institute Genomics Platform"/>
            <consortium name="The Broad Institute Genome Sequencing Center for Infectious Disease"/>
            <person name="Wu L."/>
            <person name="Ma J."/>
        </authorList>
    </citation>
    <scope>NUCLEOTIDE SEQUENCE [LARGE SCALE GENOMIC DNA]</scope>
    <source>
        <strain evidence="4">CGMCC 4.7237</strain>
    </source>
</reference>
<dbReference type="Pfam" id="PF01370">
    <property type="entry name" value="Epimerase"/>
    <property type="match status" value="1"/>
</dbReference>
<sequence length="350" mass="36605">MPRALILGGTGLVGRAAARRLLAAGWQVDVTGRNPAHLPSEIAAAGARFLAADRADADQLRAALGDGTDLLVDCICYTAADARLVVPLAKTSTSTVLISSRAVYVDADGNHSNSDVPPRFDGPVPETQPTLAPGDMDYRSREGYGPNKVAAEQVALDSGLPITVVRPSRVHGVGAAPAREWVFVKRALDRRGAVLLAHRGTGIVHPTAAANIAALIETAAGTPGARILNCADPDAPSALEISRIIARHLKHAWDEVLLDETASASASDSLGQTPWDSPHPVVLDTSAAEDLGYRPAGDYAATVAAEIDWLADAARTGDPAGILPKADDPYFTRFFDYAAEDKFLAGDGPF</sequence>